<feature type="compositionally biased region" description="Low complexity" evidence="1">
    <location>
        <begin position="78"/>
        <end position="91"/>
    </location>
</feature>
<accession>A0ABZ2QVA1</accession>
<dbReference type="EMBL" id="CP147982">
    <property type="protein sequence ID" value="WXK79119.1"/>
    <property type="molecule type" value="Genomic_DNA"/>
</dbReference>
<proteinExistence type="predicted"/>
<organism evidence="3 4">
    <name type="scientific">Streptomyces sirii</name>
    <dbReference type="NCBI Taxonomy" id="3127701"/>
    <lineage>
        <taxon>Bacteria</taxon>
        <taxon>Bacillati</taxon>
        <taxon>Actinomycetota</taxon>
        <taxon>Actinomycetes</taxon>
        <taxon>Kitasatosporales</taxon>
        <taxon>Streptomycetaceae</taxon>
        <taxon>Streptomyces</taxon>
    </lineage>
</organism>
<feature type="region of interest" description="Disordered" evidence="1">
    <location>
        <begin position="72"/>
        <end position="91"/>
    </location>
</feature>
<keyword evidence="2" id="KW-1133">Transmembrane helix</keyword>
<keyword evidence="4" id="KW-1185">Reference proteome</keyword>
<evidence type="ECO:0000256" key="2">
    <source>
        <dbReference type="SAM" id="Phobius"/>
    </source>
</evidence>
<feature type="compositionally biased region" description="Low complexity" evidence="1">
    <location>
        <begin position="300"/>
        <end position="321"/>
    </location>
</feature>
<evidence type="ECO:0000313" key="4">
    <source>
        <dbReference type="Proteomes" id="UP001626628"/>
    </source>
</evidence>
<feature type="compositionally biased region" description="Gly residues" evidence="1">
    <location>
        <begin position="269"/>
        <end position="290"/>
    </location>
</feature>
<feature type="region of interest" description="Disordered" evidence="1">
    <location>
        <begin position="129"/>
        <end position="340"/>
    </location>
</feature>
<sequence>MADDRYDWLDKDAAEHLLRGEPVSARHGDGAHELEQLLQAAAAVGAKTSGAAPLPGEEAAVSAFRQAAGARSRGRGAAGRTAVRGARATGAAERPWVVRPFRRGFVVALAACAIGGVAVAAGTGVLHSPFRDSDDPEPASTVSAVETPGPFDTREPGAQTDGTTERTPDPSSGGKTAGSDGGPTPGSSRGATPGPGKGTPGGRGHDQEPGDGGSGKGGKKKLLLSLCRDYESGKNRQMDRETVQRLESKAGGPEKVHAFCRAYLDRYQSGGGSGDNDGLGGGSASGGGSGGDEDDDDHPSQSPATTPAPGASTPAPGSSSSVVQPRSATLSATPSATVAS</sequence>
<keyword evidence="2" id="KW-0472">Membrane</keyword>
<feature type="transmembrane region" description="Helical" evidence="2">
    <location>
        <begin position="104"/>
        <end position="126"/>
    </location>
</feature>
<feature type="compositionally biased region" description="Polar residues" evidence="1">
    <location>
        <begin position="322"/>
        <end position="340"/>
    </location>
</feature>
<name>A0ABZ2QVA1_9ACTN</name>
<evidence type="ECO:0000313" key="3">
    <source>
        <dbReference type="EMBL" id="WXK79119.1"/>
    </source>
</evidence>
<dbReference type="RefSeq" id="WP_407287710.1">
    <property type="nucleotide sequence ID" value="NZ_CP147982.1"/>
</dbReference>
<gene>
    <name evidence="3" type="ORF">WAB15_25750</name>
</gene>
<protein>
    <recommendedName>
        <fullName evidence="5">Extensin</fullName>
    </recommendedName>
</protein>
<reference evidence="3 4" key="1">
    <citation type="submission" date="2024-03" db="EMBL/GenBank/DDBJ databases">
        <title>The complete genome of Streptomyces sirii sp.nov.</title>
        <authorList>
            <person name="Zakalyukina Y.V."/>
            <person name="Belik A.R."/>
            <person name="Biryukov M.V."/>
            <person name="Baturina O.A."/>
            <person name="Kabilov M.R."/>
        </authorList>
    </citation>
    <scope>NUCLEOTIDE SEQUENCE [LARGE SCALE GENOMIC DNA]</scope>
    <source>
        <strain evidence="3 4">BP-8</strain>
    </source>
</reference>
<feature type="compositionally biased region" description="Gly residues" evidence="1">
    <location>
        <begin position="175"/>
        <end position="184"/>
    </location>
</feature>
<evidence type="ECO:0000256" key="1">
    <source>
        <dbReference type="SAM" id="MobiDB-lite"/>
    </source>
</evidence>
<evidence type="ECO:0008006" key="5">
    <source>
        <dbReference type="Google" id="ProtNLM"/>
    </source>
</evidence>
<dbReference type="Proteomes" id="UP001626628">
    <property type="component" value="Chromosome"/>
</dbReference>
<feature type="compositionally biased region" description="Basic and acidic residues" evidence="1">
    <location>
        <begin position="228"/>
        <end position="257"/>
    </location>
</feature>
<feature type="compositionally biased region" description="Gly residues" evidence="1">
    <location>
        <begin position="193"/>
        <end position="202"/>
    </location>
</feature>
<keyword evidence="2" id="KW-0812">Transmembrane</keyword>